<reference evidence="2 3" key="1">
    <citation type="submission" date="2017-06" db="EMBL/GenBank/DDBJ databases">
        <title>Comparative genomic analysis of Ambrosia Fusariam Clade fungi.</title>
        <authorList>
            <person name="Stajich J.E."/>
            <person name="Carrillo J."/>
            <person name="Kijimoto T."/>
            <person name="Eskalen A."/>
            <person name="O'Donnell K."/>
            <person name="Kasson M."/>
        </authorList>
    </citation>
    <scope>NUCLEOTIDE SEQUENCE [LARGE SCALE GENOMIC DNA]</scope>
    <source>
        <strain evidence="2">UCR3666</strain>
    </source>
</reference>
<name>A0A3M2SPJ0_9HYPO</name>
<keyword evidence="3" id="KW-1185">Reference proteome</keyword>
<accession>A0A3M2SPJ0</accession>
<sequence>MNSSIKTLCRTAVAAPRALRLSVNQTRRLSTTTPDAANGRDGAVHDPIMDKFWRAETISPAAPTVKSSAPAAGSPATSTFTSRDPPLGTSVFEPAIAPRWSE</sequence>
<evidence type="ECO:0000313" key="2">
    <source>
        <dbReference type="EMBL" id="RMJ19469.1"/>
    </source>
</evidence>
<dbReference type="Proteomes" id="UP000277212">
    <property type="component" value="Unassembled WGS sequence"/>
</dbReference>
<proteinExistence type="predicted"/>
<feature type="region of interest" description="Disordered" evidence="1">
    <location>
        <begin position="61"/>
        <end position="102"/>
    </location>
</feature>
<feature type="compositionally biased region" description="Polar residues" evidence="1">
    <location>
        <begin position="25"/>
        <end position="35"/>
    </location>
</feature>
<dbReference type="AlphaFoldDB" id="A0A3M2SPJ0"/>
<evidence type="ECO:0000313" key="3">
    <source>
        <dbReference type="Proteomes" id="UP000277212"/>
    </source>
</evidence>
<dbReference type="OrthoDB" id="5088640at2759"/>
<feature type="region of interest" description="Disordered" evidence="1">
    <location>
        <begin position="25"/>
        <end position="44"/>
    </location>
</feature>
<organism evidence="2 3">
    <name type="scientific">Fusarium kuroshium</name>
    <dbReference type="NCBI Taxonomy" id="2010991"/>
    <lineage>
        <taxon>Eukaryota</taxon>
        <taxon>Fungi</taxon>
        <taxon>Dikarya</taxon>
        <taxon>Ascomycota</taxon>
        <taxon>Pezizomycotina</taxon>
        <taxon>Sordariomycetes</taxon>
        <taxon>Hypocreomycetidae</taxon>
        <taxon>Hypocreales</taxon>
        <taxon>Nectriaceae</taxon>
        <taxon>Fusarium</taxon>
        <taxon>Fusarium solani species complex</taxon>
    </lineage>
</organism>
<comment type="caution">
    <text evidence="2">The sequence shown here is derived from an EMBL/GenBank/DDBJ whole genome shotgun (WGS) entry which is preliminary data.</text>
</comment>
<evidence type="ECO:0000256" key="1">
    <source>
        <dbReference type="SAM" id="MobiDB-lite"/>
    </source>
</evidence>
<feature type="compositionally biased region" description="Low complexity" evidence="1">
    <location>
        <begin position="67"/>
        <end position="82"/>
    </location>
</feature>
<protein>
    <submittedName>
        <fullName evidence="2">Uncharacterized protein</fullName>
    </submittedName>
</protein>
<gene>
    <name evidence="2" type="ORF">CDV36_000914</name>
</gene>
<dbReference type="EMBL" id="NKUJ01000008">
    <property type="protein sequence ID" value="RMJ19469.1"/>
    <property type="molecule type" value="Genomic_DNA"/>
</dbReference>